<protein>
    <recommendedName>
        <fullName evidence="3">CCHC-type domain-containing protein</fullName>
    </recommendedName>
</protein>
<keyword evidence="5" id="KW-1185">Reference proteome</keyword>
<evidence type="ECO:0000313" key="4">
    <source>
        <dbReference type="EMBL" id="KAG2492304.1"/>
    </source>
</evidence>
<organism evidence="4 5">
    <name type="scientific">Edaphochlamys debaryana</name>
    <dbReference type="NCBI Taxonomy" id="47281"/>
    <lineage>
        <taxon>Eukaryota</taxon>
        <taxon>Viridiplantae</taxon>
        <taxon>Chlorophyta</taxon>
        <taxon>core chlorophytes</taxon>
        <taxon>Chlorophyceae</taxon>
        <taxon>CS clade</taxon>
        <taxon>Chlamydomonadales</taxon>
        <taxon>Chlamydomonadales incertae sedis</taxon>
        <taxon>Edaphochlamys</taxon>
    </lineage>
</organism>
<proteinExistence type="predicted"/>
<name>A0A835Y7A8_9CHLO</name>
<reference evidence="4" key="1">
    <citation type="journal article" date="2020" name="bioRxiv">
        <title>Comparative genomics of Chlamydomonas.</title>
        <authorList>
            <person name="Craig R.J."/>
            <person name="Hasan A.R."/>
            <person name="Ness R.W."/>
            <person name="Keightley P.D."/>
        </authorList>
    </citation>
    <scope>NUCLEOTIDE SEQUENCE</scope>
    <source>
        <strain evidence="4">CCAP 11/70</strain>
    </source>
</reference>
<dbReference type="InterPro" id="IPR001878">
    <property type="entry name" value="Znf_CCHC"/>
</dbReference>
<comment type="caution">
    <text evidence="4">The sequence shown here is derived from an EMBL/GenBank/DDBJ whole genome shotgun (WGS) entry which is preliminary data.</text>
</comment>
<evidence type="ECO:0000256" key="2">
    <source>
        <dbReference type="SAM" id="MobiDB-lite"/>
    </source>
</evidence>
<dbReference type="SMART" id="SM00343">
    <property type="entry name" value="ZnF_C2HC"/>
    <property type="match status" value="1"/>
</dbReference>
<gene>
    <name evidence="4" type="ORF">HYH03_009544</name>
</gene>
<keyword evidence="1" id="KW-0479">Metal-binding</keyword>
<sequence>MDNEQQQPLAPPPVLAMEVEPAPVQLPAAADPMAPGPVDAAVQGGAQPPAPGGNPVVPQNPALGGGPGGAVAQAVQPVQPAAPPAPVAAVAPAGLAPFDHQALVQMQLQLMQQMQQQQAAFMQVIPALIPRAPAAEPQKPRGNPAKGTLAPFTEKEDPERFFERFEIFMSYERTLTPRDALLFACRDYAAAESYALALPSDISLIALKASFLGRWSTEVLSRKERARDALVGRSILMDEVKGVREYSQRFQEKARDAGYQPGIVEMDDFTLIPLFQNGLTPALKSECVVDAEQKPFRSLTALISWASGRERALRALAKPSSKPTLAYAERTPRPRVKQTGNKRRNLLPAVDGGAHEPPFKRVQPRNAQGRGSNPLGLTKIRGPDGRLLSHLEWGMFKAKGLCLTCGQAGHRAVECPNKENKPPKK</sequence>
<dbReference type="InterPro" id="IPR036875">
    <property type="entry name" value="Znf_CCHC_sf"/>
</dbReference>
<dbReference type="GO" id="GO:0008270">
    <property type="term" value="F:zinc ion binding"/>
    <property type="evidence" value="ECO:0007669"/>
    <property type="project" value="UniProtKB-KW"/>
</dbReference>
<feature type="region of interest" description="Disordered" evidence="2">
    <location>
        <begin position="321"/>
        <end position="381"/>
    </location>
</feature>
<feature type="domain" description="CCHC-type" evidence="3">
    <location>
        <begin position="402"/>
        <end position="417"/>
    </location>
</feature>
<keyword evidence="1" id="KW-0862">Zinc</keyword>
<dbReference type="EMBL" id="JAEHOE010000046">
    <property type="protein sequence ID" value="KAG2492304.1"/>
    <property type="molecule type" value="Genomic_DNA"/>
</dbReference>
<feature type="compositionally biased region" description="Low complexity" evidence="2">
    <location>
        <begin position="40"/>
        <end position="62"/>
    </location>
</feature>
<evidence type="ECO:0000259" key="3">
    <source>
        <dbReference type="PROSITE" id="PS50158"/>
    </source>
</evidence>
<dbReference type="GO" id="GO:0003676">
    <property type="term" value="F:nucleic acid binding"/>
    <property type="evidence" value="ECO:0007669"/>
    <property type="project" value="InterPro"/>
</dbReference>
<dbReference type="AlphaFoldDB" id="A0A835Y7A8"/>
<keyword evidence="1" id="KW-0863">Zinc-finger</keyword>
<accession>A0A835Y7A8</accession>
<evidence type="ECO:0000256" key="1">
    <source>
        <dbReference type="PROSITE-ProRule" id="PRU00047"/>
    </source>
</evidence>
<dbReference type="Proteomes" id="UP000612055">
    <property type="component" value="Unassembled WGS sequence"/>
</dbReference>
<dbReference type="SUPFAM" id="SSF57756">
    <property type="entry name" value="Retrovirus zinc finger-like domains"/>
    <property type="match status" value="1"/>
</dbReference>
<feature type="region of interest" description="Disordered" evidence="2">
    <location>
        <begin position="1"/>
        <end position="70"/>
    </location>
</feature>
<dbReference type="PROSITE" id="PS50158">
    <property type="entry name" value="ZF_CCHC"/>
    <property type="match status" value="1"/>
</dbReference>
<evidence type="ECO:0000313" key="5">
    <source>
        <dbReference type="Proteomes" id="UP000612055"/>
    </source>
</evidence>
<feature type="compositionally biased region" description="Basic residues" evidence="2">
    <location>
        <begin position="333"/>
        <end position="345"/>
    </location>
</feature>